<dbReference type="InterPro" id="IPR028082">
    <property type="entry name" value="Peripla_BP_I"/>
</dbReference>
<protein>
    <submittedName>
        <fullName evidence="1">Uncharacterized protein</fullName>
    </submittedName>
</protein>
<comment type="caution">
    <text evidence="1">The sequence shown here is derived from an EMBL/GenBank/DDBJ whole genome shotgun (WGS) entry which is preliminary data.</text>
</comment>
<dbReference type="EMBL" id="JABFTP020000103">
    <property type="protein sequence ID" value="KAL3278037.1"/>
    <property type="molecule type" value="Genomic_DNA"/>
</dbReference>
<keyword evidence="2" id="KW-1185">Reference proteome</keyword>
<organism evidence="1 2">
    <name type="scientific">Cryptolaemus montrouzieri</name>
    <dbReference type="NCBI Taxonomy" id="559131"/>
    <lineage>
        <taxon>Eukaryota</taxon>
        <taxon>Metazoa</taxon>
        <taxon>Ecdysozoa</taxon>
        <taxon>Arthropoda</taxon>
        <taxon>Hexapoda</taxon>
        <taxon>Insecta</taxon>
        <taxon>Pterygota</taxon>
        <taxon>Neoptera</taxon>
        <taxon>Endopterygota</taxon>
        <taxon>Coleoptera</taxon>
        <taxon>Polyphaga</taxon>
        <taxon>Cucujiformia</taxon>
        <taxon>Coccinelloidea</taxon>
        <taxon>Coccinellidae</taxon>
        <taxon>Scymninae</taxon>
        <taxon>Scymnini</taxon>
        <taxon>Cryptolaemus</taxon>
    </lineage>
</organism>
<dbReference type="SUPFAM" id="SSF53822">
    <property type="entry name" value="Periplasmic binding protein-like I"/>
    <property type="match status" value="1"/>
</dbReference>
<name>A0ABD2NI16_9CUCU</name>
<reference evidence="1 2" key="1">
    <citation type="journal article" date="2021" name="BMC Biol.">
        <title>Horizontally acquired antibacterial genes associated with adaptive radiation of ladybird beetles.</title>
        <authorList>
            <person name="Li H.S."/>
            <person name="Tang X.F."/>
            <person name="Huang Y.H."/>
            <person name="Xu Z.Y."/>
            <person name="Chen M.L."/>
            <person name="Du X.Y."/>
            <person name="Qiu B.Y."/>
            <person name="Chen P.T."/>
            <person name="Zhang W."/>
            <person name="Slipinski A."/>
            <person name="Escalona H.E."/>
            <person name="Waterhouse R.M."/>
            <person name="Zwick A."/>
            <person name="Pang H."/>
        </authorList>
    </citation>
    <scope>NUCLEOTIDE SEQUENCE [LARGE SCALE GENOMIC DNA]</scope>
    <source>
        <strain evidence="1">SYSU2018</strain>
    </source>
</reference>
<evidence type="ECO:0000313" key="1">
    <source>
        <dbReference type="EMBL" id="KAL3278037.1"/>
    </source>
</evidence>
<dbReference type="Proteomes" id="UP001516400">
    <property type="component" value="Unassembled WGS sequence"/>
</dbReference>
<proteinExistence type="predicted"/>
<dbReference type="Gene3D" id="3.40.50.2300">
    <property type="match status" value="1"/>
</dbReference>
<evidence type="ECO:0000313" key="2">
    <source>
        <dbReference type="Proteomes" id="UP001516400"/>
    </source>
</evidence>
<accession>A0ABD2NI16</accession>
<dbReference type="AlphaFoldDB" id="A0ABD2NI16"/>
<sequence>MTGLSSETVKSFTAALGLPTISASFGQEQDLIKWRNIDEDQKKYLIQINPPTDIIPEIIRDIVIRQNITNAAILYDSVFVMEHKYKSLLQDIATRNVITAIDVTNQEQQILKLQDMNLVNFFILGRLETVTQVLKNASANGLFNAKFAWHVITPNSENIACECDDGRVLHVKPIEDSSFKERFESIQRSFNLDEPKIVSAFYFDFALQSFLAIG</sequence>
<gene>
    <name evidence="1" type="ORF">HHI36_013378</name>
</gene>